<gene>
    <name evidence="2" type="ORF">ETAA8_61250</name>
</gene>
<accession>A0A517YL71</accession>
<organism evidence="2 3">
    <name type="scientific">Anatilimnocola aggregata</name>
    <dbReference type="NCBI Taxonomy" id="2528021"/>
    <lineage>
        <taxon>Bacteria</taxon>
        <taxon>Pseudomonadati</taxon>
        <taxon>Planctomycetota</taxon>
        <taxon>Planctomycetia</taxon>
        <taxon>Pirellulales</taxon>
        <taxon>Pirellulaceae</taxon>
        <taxon>Anatilimnocola</taxon>
    </lineage>
</organism>
<dbReference type="InterPro" id="IPR015943">
    <property type="entry name" value="WD40/YVTN_repeat-like_dom_sf"/>
</dbReference>
<dbReference type="SMART" id="SM00564">
    <property type="entry name" value="PQQ"/>
    <property type="match status" value="4"/>
</dbReference>
<dbReference type="Gene3D" id="2.130.10.10">
    <property type="entry name" value="YVTN repeat-like/Quinoprotein amine dehydrogenase"/>
    <property type="match status" value="2"/>
</dbReference>
<dbReference type="InterPro" id="IPR002372">
    <property type="entry name" value="PQQ_rpt_dom"/>
</dbReference>
<evidence type="ECO:0000313" key="2">
    <source>
        <dbReference type="EMBL" id="QDU30972.1"/>
    </source>
</evidence>
<evidence type="ECO:0000313" key="3">
    <source>
        <dbReference type="Proteomes" id="UP000315017"/>
    </source>
</evidence>
<name>A0A517YL71_9BACT</name>
<dbReference type="InterPro" id="IPR011047">
    <property type="entry name" value="Quinoprotein_ADH-like_sf"/>
</dbReference>
<dbReference type="SUPFAM" id="SSF48452">
    <property type="entry name" value="TPR-like"/>
    <property type="match status" value="1"/>
</dbReference>
<dbReference type="Proteomes" id="UP000315017">
    <property type="component" value="Chromosome"/>
</dbReference>
<reference evidence="2 3" key="1">
    <citation type="submission" date="2019-02" db="EMBL/GenBank/DDBJ databases">
        <title>Deep-cultivation of Planctomycetes and their phenomic and genomic characterization uncovers novel biology.</title>
        <authorList>
            <person name="Wiegand S."/>
            <person name="Jogler M."/>
            <person name="Boedeker C."/>
            <person name="Pinto D."/>
            <person name="Vollmers J."/>
            <person name="Rivas-Marin E."/>
            <person name="Kohn T."/>
            <person name="Peeters S.H."/>
            <person name="Heuer A."/>
            <person name="Rast P."/>
            <person name="Oberbeckmann S."/>
            <person name="Bunk B."/>
            <person name="Jeske O."/>
            <person name="Meyerdierks A."/>
            <person name="Storesund J.E."/>
            <person name="Kallscheuer N."/>
            <person name="Luecker S."/>
            <person name="Lage O.M."/>
            <person name="Pohl T."/>
            <person name="Merkel B.J."/>
            <person name="Hornburger P."/>
            <person name="Mueller R.-W."/>
            <person name="Bruemmer F."/>
            <person name="Labrenz M."/>
            <person name="Spormann A.M."/>
            <person name="Op den Camp H."/>
            <person name="Overmann J."/>
            <person name="Amann R."/>
            <person name="Jetten M.S.M."/>
            <person name="Mascher T."/>
            <person name="Medema M.H."/>
            <person name="Devos D.P."/>
            <person name="Kaster A.-K."/>
            <person name="Ovreas L."/>
            <person name="Rohde M."/>
            <person name="Galperin M.Y."/>
            <person name="Jogler C."/>
        </authorList>
    </citation>
    <scope>NUCLEOTIDE SEQUENCE [LARGE SCALE GENOMIC DNA]</scope>
    <source>
        <strain evidence="2 3">ETA_A8</strain>
    </source>
</reference>
<protein>
    <submittedName>
        <fullName evidence="2">Outer membrane biogenesis protein BamB</fullName>
    </submittedName>
</protein>
<dbReference type="InterPro" id="IPR011989">
    <property type="entry name" value="ARM-like"/>
</dbReference>
<keyword evidence="3" id="KW-1185">Reference proteome</keyword>
<proteinExistence type="predicted"/>
<evidence type="ECO:0000259" key="1">
    <source>
        <dbReference type="Pfam" id="PF13360"/>
    </source>
</evidence>
<dbReference type="EMBL" id="CP036274">
    <property type="protein sequence ID" value="QDU30972.1"/>
    <property type="molecule type" value="Genomic_DNA"/>
</dbReference>
<dbReference type="InterPro" id="IPR011990">
    <property type="entry name" value="TPR-like_helical_dom_sf"/>
</dbReference>
<dbReference type="InterPro" id="IPR018391">
    <property type="entry name" value="PQQ_b-propeller_rpt"/>
</dbReference>
<dbReference type="Pfam" id="PF13360">
    <property type="entry name" value="PQQ_2"/>
    <property type="match status" value="2"/>
</dbReference>
<dbReference type="Gene3D" id="1.25.40.10">
    <property type="entry name" value="Tetratricopeptide repeat domain"/>
    <property type="match status" value="1"/>
</dbReference>
<dbReference type="Pfam" id="PF13646">
    <property type="entry name" value="HEAT_2"/>
    <property type="match status" value="1"/>
</dbReference>
<dbReference type="SUPFAM" id="SSF50998">
    <property type="entry name" value="Quinoprotein alcohol dehydrogenase-like"/>
    <property type="match status" value="2"/>
</dbReference>
<sequence>MPYPNTLGLTLLIAGLIFAPLAIHLAVAQAPLVKRPIPAGDPAVKVKAGDDADEAMKDLAETKFPGGAPLKTDPEQQRLLKRAEICVEDGRFDLATVLWQKVLDEAGDTLMTRDGRFYTSLAEEVERTIIKLPPEALRTYRLTADGQAELILSQATAGDEEDALAQVVRRYFMSAAGDDAAYKLACLALDRHDFVGASRLLAKIMEQHPDPSMPPSEVLLRLSVASARMGDREAAGKWLTRYASAGGERPSSEVFDMVLADVQQAMQQAVAAGATAENWPMTLGGPSRTGHQRSLPSEATARTLTEAWVHQFPIAASDGMQQNPWGGMMGAMGLHGRPFNANGRNVAAIAREPLVSQWRQHAWMPTAGLLFDKGLVIVKTADELAAFNVAAVESKPVWQTFMKNEYVLDGQTADMSRMQMQGGMQGQTNNQPRSAPEVFLFGDRVHQAMSLHNGIVYTIEGRQFHADSPTLPGQSLLSKPWQWNVTPRRTRSNFLAAYHVRTGKFAGHRAASDEDKEGSQDVGFLGAPIGFGNLIIAPVTDGGAIWLYAMEDARLSKEGKYMPTVWKSYLCDEPSAGSDAWSTIVPALDGRDLYVTCGTGVVFAVDAVSGNVRWAVRYQRDGKPDLRMRNYGNQQNRIQPEGFEDDVVIPHGRSLIVMASDSNTITSLDRRTGEILWTSPRTDMPTKDDRGVTYCLGIKDNLLYLAGQKIIRTIKLPGGRIGWDREIEHSYGHGALTADALYIPVKDSILKLDLKTGAELGQVGVALPTDDPVGNVYSDGQKLWVAGAGRIYAMTTLEHRLKTLSEQIAAGDPEAQLTRMRLMFKDKKLESALTDLRGAYQLFRQKTDPEESVNRLFLAIHELKLPQEEPLIALGLLHEFFVSGSPPPLTGELKAKRADVLLSSLRIARQKKSPGLTPAILQLASLLDSDHLVHSAAAAIQASATPADRDSLVAAVDSAVPNAQAIAVSGFAKIAGADAKDSLTKAVTSGDERVKLAAARALANLGERDSLNTFLALLSADNSRTRLRSHQALRAMTGQAIAFSAEGKPEDRAKSVEAWKKWVDTEGKTAKLTIPLPETDVPLGRTLFVSFGQSTIVELDADRKERWRHRLSNPWACQGLPNGNRLIAAFAQNQNIIVEYSEDGKEIWKKEKLPSIPYSVQRLENGSTLVCCADVQQVLEIAPDLSTKSTQVAGRPMYAQRLDNGNTLIALQQGGRVVEMDAKNQTVWEARGMNGPCFCQRLDTGNTLIVQMHTGQVVEVDASGQKTVWNSKVPLVNPICAQRLTNGNTLIADNNGVIEVDPTGQKVIWRHAQNNVTGVSQF</sequence>
<dbReference type="KEGG" id="aagg:ETAA8_61250"/>
<dbReference type="PANTHER" id="PTHR34512:SF30">
    <property type="entry name" value="OUTER MEMBRANE PROTEIN ASSEMBLY FACTOR BAMB"/>
    <property type="match status" value="1"/>
</dbReference>
<dbReference type="SUPFAM" id="SSF48371">
    <property type="entry name" value="ARM repeat"/>
    <property type="match status" value="1"/>
</dbReference>
<dbReference type="Gene3D" id="1.25.10.10">
    <property type="entry name" value="Leucine-rich Repeat Variant"/>
    <property type="match status" value="1"/>
</dbReference>
<feature type="domain" description="Pyrrolo-quinoline quinone repeat" evidence="1">
    <location>
        <begin position="1084"/>
        <end position="1309"/>
    </location>
</feature>
<dbReference type="InterPro" id="IPR016024">
    <property type="entry name" value="ARM-type_fold"/>
</dbReference>
<dbReference type="PANTHER" id="PTHR34512">
    <property type="entry name" value="CELL SURFACE PROTEIN"/>
    <property type="match status" value="1"/>
</dbReference>
<feature type="domain" description="Pyrrolo-quinoline quinone repeat" evidence="1">
    <location>
        <begin position="564"/>
        <end position="683"/>
    </location>
</feature>